<gene>
    <name evidence="2" type="ORF">FF011L_04740</name>
</gene>
<dbReference type="RefSeq" id="WP_145349865.1">
    <property type="nucleotide sequence ID" value="NZ_CP036262.1"/>
</dbReference>
<dbReference type="Proteomes" id="UP000320672">
    <property type="component" value="Chromosome"/>
</dbReference>
<dbReference type="NCBIfam" id="TIGR02595">
    <property type="entry name" value="PEP_CTERM"/>
    <property type="match status" value="1"/>
</dbReference>
<evidence type="ECO:0008006" key="4">
    <source>
        <dbReference type="Google" id="ProtNLM"/>
    </source>
</evidence>
<keyword evidence="3" id="KW-1185">Reference proteome</keyword>
<evidence type="ECO:0000256" key="1">
    <source>
        <dbReference type="SAM" id="SignalP"/>
    </source>
</evidence>
<dbReference type="KEGG" id="rml:FF011L_04740"/>
<dbReference type="InterPro" id="IPR013424">
    <property type="entry name" value="Ice-binding_C"/>
</dbReference>
<feature type="signal peptide" evidence="1">
    <location>
        <begin position="1"/>
        <end position="24"/>
    </location>
</feature>
<dbReference type="OrthoDB" id="275959at2"/>
<feature type="chain" id="PRO_5022039970" description="PEP-CTERM protein-sorting domain-containing protein" evidence="1">
    <location>
        <begin position="25"/>
        <end position="220"/>
    </location>
</feature>
<accession>A0A517MA23</accession>
<keyword evidence="1" id="KW-0732">Signal</keyword>
<dbReference type="EMBL" id="CP036262">
    <property type="protein sequence ID" value="QDS91739.1"/>
    <property type="molecule type" value="Genomic_DNA"/>
</dbReference>
<protein>
    <recommendedName>
        <fullName evidence="4">PEP-CTERM protein-sorting domain-containing protein</fullName>
    </recommendedName>
</protein>
<dbReference type="AlphaFoldDB" id="A0A517MA23"/>
<reference evidence="2 3" key="1">
    <citation type="submission" date="2019-02" db="EMBL/GenBank/DDBJ databases">
        <title>Deep-cultivation of Planctomycetes and their phenomic and genomic characterization uncovers novel biology.</title>
        <authorList>
            <person name="Wiegand S."/>
            <person name="Jogler M."/>
            <person name="Boedeker C."/>
            <person name="Pinto D."/>
            <person name="Vollmers J."/>
            <person name="Rivas-Marin E."/>
            <person name="Kohn T."/>
            <person name="Peeters S.H."/>
            <person name="Heuer A."/>
            <person name="Rast P."/>
            <person name="Oberbeckmann S."/>
            <person name="Bunk B."/>
            <person name="Jeske O."/>
            <person name="Meyerdierks A."/>
            <person name="Storesund J.E."/>
            <person name="Kallscheuer N."/>
            <person name="Luecker S."/>
            <person name="Lage O.M."/>
            <person name="Pohl T."/>
            <person name="Merkel B.J."/>
            <person name="Hornburger P."/>
            <person name="Mueller R.-W."/>
            <person name="Bruemmer F."/>
            <person name="Labrenz M."/>
            <person name="Spormann A.M."/>
            <person name="Op den Camp H."/>
            <person name="Overmann J."/>
            <person name="Amann R."/>
            <person name="Jetten M.S.M."/>
            <person name="Mascher T."/>
            <person name="Medema M.H."/>
            <person name="Devos D.P."/>
            <person name="Kaster A.-K."/>
            <person name="Ovreas L."/>
            <person name="Rohde M."/>
            <person name="Galperin M.Y."/>
            <person name="Jogler C."/>
        </authorList>
    </citation>
    <scope>NUCLEOTIDE SEQUENCE [LARGE SCALE GENOMIC DNA]</scope>
    <source>
        <strain evidence="2 3">FF011L</strain>
    </source>
</reference>
<name>A0A517MA23_9BACT</name>
<proteinExistence type="predicted"/>
<evidence type="ECO:0000313" key="3">
    <source>
        <dbReference type="Proteomes" id="UP000320672"/>
    </source>
</evidence>
<evidence type="ECO:0000313" key="2">
    <source>
        <dbReference type="EMBL" id="QDS91739.1"/>
    </source>
</evidence>
<organism evidence="2 3">
    <name type="scientific">Roseimaritima multifibrata</name>
    <dbReference type="NCBI Taxonomy" id="1930274"/>
    <lineage>
        <taxon>Bacteria</taxon>
        <taxon>Pseudomonadati</taxon>
        <taxon>Planctomycetota</taxon>
        <taxon>Planctomycetia</taxon>
        <taxon>Pirellulales</taxon>
        <taxon>Pirellulaceae</taxon>
        <taxon>Roseimaritima</taxon>
    </lineage>
</organism>
<sequence precursor="true">MNSRTLFLLTIILLMLCGARSANAAIMITATPSAASYEVGDSGVLNLLIYSDSSDELDSYFYGLNITGGGVVFTDPQSEDFLTNGDYVFSGRSANFLNTWPATLVGGGGSTITVGDNTEDPLLPFTPLPIALPGIGSPKMLAQLEFEAISAGLVEFDFDPFSTFFDQSFNDFALTATGTSITVNASAVPEPASILILSVACVGAGWTHRRRKRTAAVTAS</sequence>